<dbReference type="EMBL" id="JAHHUM010001604">
    <property type="protein sequence ID" value="KAK5610283.1"/>
    <property type="molecule type" value="Genomic_DNA"/>
</dbReference>
<organism evidence="2 3">
    <name type="scientific">Crenichthys baileyi</name>
    <name type="common">White River springfish</name>
    <dbReference type="NCBI Taxonomy" id="28760"/>
    <lineage>
        <taxon>Eukaryota</taxon>
        <taxon>Metazoa</taxon>
        <taxon>Chordata</taxon>
        <taxon>Craniata</taxon>
        <taxon>Vertebrata</taxon>
        <taxon>Euteleostomi</taxon>
        <taxon>Actinopterygii</taxon>
        <taxon>Neopterygii</taxon>
        <taxon>Teleostei</taxon>
        <taxon>Neoteleostei</taxon>
        <taxon>Acanthomorphata</taxon>
        <taxon>Ovalentaria</taxon>
        <taxon>Atherinomorphae</taxon>
        <taxon>Cyprinodontiformes</taxon>
        <taxon>Goodeidae</taxon>
        <taxon>Crenichthys</taxon>
    </lineage>
</organism>
<gene>
    <name evidence="2" type="ORF">CRENBAI_007673</name>
</gene>
<evidence type="ECO:0000313" key="3">
    <source>
        <dbReference type="Proteomes" id="UP001311232"/>
    </source>
</evidence>
<accession>A0AAV9RMN5</accession>
<proteinExistence type="predicted"/>
<protein>
    <submittedName>
        <fullName evidence="2">Uncharacterized protein</fullName>
    </submittedName>
</protein>
<sequence>MQPQNCIELHIFIKKKIRFFSVVFHIITSHSTCSDIELKGEDKKTNTNSNTNYNNTGRDGLHSGEVQNGSSLLGRQPASFITKNVTLSASNRAHFRATAELLGEWEPGGCVQEQVEAEQYNPDEDSGKT</sequence>
<feature type="compositionally biased region" description="Low complexity" evidence="1">
    <location>
        <begin position="46"/>
        <end position="56"/>
    </location>
</feature>
<keyword evidence="3" id="KW-1185">Reference proteome</keyword>
<dbReference type="Proteomes" id="UP001311232">
    <property type="component" value="Unassembled WGS sequence"/>
</dbReference>
<reference evidence="2 3" key="1">
    <citation type="submission" date="2021-06" db="EMBL/GenBank/DDBJ databases">
        <authorList>
            <person name="Palmer J.M."/>
        </authorList>
    </citation>
    <scope>NUCLEOTIDE SEQUENCE [LARGE SCALE GENOMIC DNA]</scope>
    <source>
        <strain evidence="2 3">MEX-2019</strain>
        <tissue evidence="2">Muscle</tissue>
    </source>
</reference>
<evidence type="ECO:0000313" key="2">
    <source>
        <dbReference type="EMBL" id="KAK5610283.1"/>
    </source>
</evidence>
<evidence type="ECO:0000256" key="1">
    <source>
        <dbReference type="SAM" id="MobiDB-lite"/>
    </source>
</evidence>
<feature type="region of interest" description="Disordered" evidence="1">
    <location>
        <begin position="38"/>
        <end position="72"/>
    </location>
</feature>
<dbReference type="AlphaFoldDB" id="A0AAV9RMN5"/>
<name>A0AAV9RMN5_9TELE</name>
<comment type="caution">
    <text evidence="2">The sequence shown here is derived from an EMBL/GenBank/DDBJ whole genome shotgun (WGS) entry which is preliminary data.</text>
</comment>